<reference evidence="6 7" key="1">
    <citation type="submission" date="2020-06" db="EMBL/GenBank/DDBJ databases">
        <title>Genome mining for natural products.</title>
        <authorList>
            <person name="Zhang B."/>
            <person name="Shi J."/>
            <person name="Ge H."/>
        </authorList>
    </citation>
    <scope>NUCLEOTIDE SEQUENCE [LARGE SCALE GENOMIC DNA]</scope>
    <source>
        <strain evidence="6 7">NA00687</strain>
    </source>
</reference>
<evidence type="ECO:0000256" key="4">
    <source>
        <dbReference type="SAM" id="MobiDB-lite"/>
    </source>
</evidence>
<dbReference type="Pfam" id="PF00356">
    <property type="entry name" value="LacI"/>
    <property type="match status" value="1"/>
</dbReference>
<keyword evidence="3" id="KW-0804">Transcription</keyword>
<evidence type="ECO:0000256" key="3">
    <source>
        <dbReference type="ARBA" id="ARBA00023163"/>
    </source>
</evidence>
<gene>
    <name evidence="6" type="ORF">HUT08_30520</name>
</gene>
<dbReference type="InterPro" id="IPR000843">
    <property type="entry name" value="HTH_LacI"/>
</dbReference>
<evidence type="ECO:0000256" key="1">
    <source>
        <dbReference type="ARBA" id="ARBA00023015"/>
    </source>
</evidence>
<dbReference type="SUPFAM" id="SSF53822">
    <property type="entry name" value="Periplasmic binding protein-like I"/>
    <property type="match status" value="1"/>
</dbReference>
<keyword evidence="2" id="KW-0238">DNA-binding</keyword>
<dbReference type="Gene3D" id="3.40.50.2300">
    <property type="match status" value="2"/>
</dbReference>
<dbReference type="Proteomes" id="UP000509303">
    <property type="component" value="Chromosome"/>
</dbReference>
<dbReference type="GO" id="GO:0000976">
    <property type="term" value="F:transcription cis-regulatory region binding"/>
    <property type="evidence" value="ECO:0007669"/>
    <property type="project" value="TreeGrafter"/>
</dbReference>
<dbReference type="Gene3D" id="1.10.260.40">
    <property type="entry name" value="lambda repressor-like DNA-binding domains"/>
    <property type="match status" value="1"/>
</dbReference>
<evidence type="ECO:0000313" key="6">
    <source>
        <dbReference type="EMBL" id="QKW53155.1"/>
    </source>
</evidence>
<sequence length="487" mass="49394">MAAVSGSTRLRRRAGADRRGRDGRPPRAARRQRRPGTGSPSAGTARRRDGTAVTDTAGPGPERAPGHPARRTGAGDAARAATPPRRPQAAGPAHATELAHPYGAAGVAGTVAEPAGTPRAVAPPAAGAGEVRGGARATGTRPPATQAASGRPTSRDVARVAGVSQATVSLVLGDKWRGRVSPRTADAVRQAARELGYRPNLAARHLRLGRTRTALLVVPALSNEFFARVYAGAAEVAAAHGVGVVLYPSPEGIGPARDPFGSAQATLDGVIASSMAADALAALRGDGLPLVMLDSNPDRDRAAATVNVDIEAGMGRLVEHLLALGHRRVAHLAAAVDSWTFHARAAALATALRAVPGTSVHTEYAPLSVAGGLSAAERALAGPDARPTALICDDDVLAAGACKAVRRLGLRVPQDVSVTGFDDVSLATAVEPELTTVRLPAEEVGAAGMRALLTVLDGGVPDMTRLPVELVSRASTAAPPPDPAAPA</sequence>
<keyword evidence="1" id="KW-0805">Transcription regulation</keyword>
<dbReference type="PROSITE" id="PS50932">
    <property type="entry name" value="HTH_LACI_2"/>
    <property type="match status" value="1"/>
</dbReference>
<dbReference type="SMART" id="SM00354">
    <property type="entry name" value="HTH_LACI"/>
    <property type="match status" value="1"/>
</dbReference>
<dbReference type="PANTHER" id="PTHR30146">
    <property type="entry name" value="LACI-RELATED TRANSCRIPTIONAL REPRESSOR"/>
    <property type="match status" value="1"/>
</dbReference>
<feature type="region of interest" description="Disordered" evidence="4">
    <location>
        <begin position="114"/>
        <end position="157"/>
    </location>
</feature>
<feature type="compositionally biased region" description="Basic and acidic residues" evidence="4">
    <location>
        <begin position="14"/>
        <end position="25"/>
    </location>
</feature>
<organism evidence="6 7">
    <name type="scientific">Streptomyces buecherae</name>
    <dbReference type="NCBI Taxonomy" id="2763006"/>
    <lineage>
        <taxon>Bacteria</taxon>
        <taxon>Bacillati</taxon>
        <taxon>Actinomycetota</taxon>
        <taxon>Actinomycetes</taxon>
        <taxon>Kitasatosporales</taxon>
        <taxon>Streptomycetaceae</taxon>
        <taxon>Streptomyces</taxon>
    </lineage>
</organism>
<feature type="compositionally biased region" description="Low complexity" evidence="4">
    <location>
        <begin position="114"/>
        <end position="148"/>
    </location>
</feature>
<dbReference type="InterPro" id="IPR046335">
    <property type="entry name" value="LacI/GalR-like_sensor"/>
</dbReference>
<dbReference type="AlphaFoldDB" id="A0A7H8NFA2"/>
<name>A0A7H8NFA2_9ACTN</name>
<dbReference type="InterPro" id="IPR028082">
    <property type="entry name" value="Peripla_BP_I"/>
</dbReference>
<keyword evidence="7" id="KW-1185">Reference proteome</keyword>
<feature type="domain" description="HTH lacI-type" evidence="5">
    <location>
        <begin position="152"/>
        <end position="208"/>
    </location>
</feature>
<dbReference type="SUPFAM" id="SSF47413">
    <property type="entry name" value="lambda repressor-like DNA-binding domains"/>
    <property type="match status" value="1"/>
</dbReference>
<protein>
    <submittedName>
        <fullName evidence="6">Substrate-binding domain-containing protein</fullName>
    </submittedName>
</protein>
<dbReference type="PANTHER" id="PTHR30146:SF138">
    <property type="entry name" value="TRANSCRIPTIONAL REGULATORY PROTEIN"/>
    <property type="match status" value="1"/>
</dbReference>
<dbReference type="CDD" id="cd01392">
    <property type="entry name" value="HTH_LacI"/>
    <property type="match status" value="1"/>
</dbReference>
<feature type="region of interest" description="Disordered" evidence="4">
    <location>
        <begin position="1"/>
        <end position="94"/>
    </location>
</feature>
<dbReference type="EMBL" id="CP054929">
    <property type="protein sequence ID" value="QKW53155.1"/>
    <property type="molecule type" value="Genomic_DNA"/>
</dbReference>
<proteinExistence type="predicted"/>
<evidence type="ECO:0000256" key="2">
    <source>
        <dbReference type="ARBA" id="ARBA00023125"/>
    </source>
</evidence>
<dbReference type="CDD" id="cd06267">
    <property type="entry name" value="PBP1_LacI_sugar_binding-like"/>
    <property type="match status" value="1"/>
</dbReference>
<dbReference type="GO" id="GO:0003700">
    <property type="term" value="F:DNA-binding transcription factor activity"/>
    <property type="evidence" value="ECO:0007669"/>
    <property type="project" value="TreeGrafter"/>
</dbReference>
<dbReference type="InterPro" id="IPR010982">
    <property type="entry name" value="Lambda_DNA-bd_dom_sf"/>
</dbReference>
<evidence type="ECO:0000313" key="7">
    <source>
        <dbReference type="Proteomes" id="UP000509303"/>
    </source>
</evidence>
<feature type="compositionally biased region" description="Low complexity" evidence="4">
    <location>
        <begin position="71"/>
        <end position="94"/>
    </location>
</feature>
<evidence type="ECO:0000259" key="5">
    <source>
        <dbReference type="PROSITE" id="PS50932"/>
    </source>
</evidence>
<dbReference type="Pfam" id="PF13377">
    <property type="entry name" value="Peripla_BP_3"/>
    <property type="match status" value="1"/>
</dbReference>
<accession>A0A7H8NFA2</accession>